<evidence type="ECO:0000256" key="1">
    <source>
        <dbReference type="SAM" id="Phobius"/>
    </source>
</evidence>
<dbReference type="GO" id="GO:0030655">
    <property type="term" value="P:beta-lactam antibiotic catabolic process"/>
    <property type="evidence" value="ECO:0007669"/>
    <property type="project" value="InterPro"/>
</dbReference>
<dbReference type="OrthoDB" id="5291324at2"/>
<sequence length="357" mass="39515">MQIGRKQAGCQTSAKSPPPFLGGYGKLRMDKAGAVVQYTRVFMKQNVLVLMRWVCVLTVLPGMVWLTGCASVGDHSASTTARTATTPLPLMKNYTLGYHTPTDPTLQSKVEAVDATLRRRHGMGPADTAVGVLDLNHHRLAMIHPDREDYGASVPKIGILLAYFQLHPEAASHLDPTTKHELGLMAKASNNEMASKFSHQMGLKQIQKVINSYDLYNTNHGGGIWVGKHYGKDSERIGDPIGNNSHAATVRQLLRFYVMLEQGKLVSPQASKVMMEIFASPDIPHDDIKFVKGLHGRDVKILRKWGSWENWYHDTADVTGPGRHYIIVGMTKHQNGDAYLVDLARAVDELMLEGARK</sequence>
<organism evidence="3 4">
    <name type="scientific">Pedosphaera parvula (strain Ellin514)</name>
    <dbReference type="NCBI Taxonomy" id="320771"/>
    <lineage>
        <taxon>Bacteria</taxon>
        <taxon>Pseudomonadati</taxon>
        <taxon>Verrucomicrobiota</taxon>
        <taxon>Pedosphaerae</taxon>
        <taxon>Pedosphaerales</taxon>
        <taxon>Pedosphaeraceae</taxon>
        <taxon>Pedosphaera</taxon>
    </lineage>
</organism>
<reference evidence="3 4" key="1">
    <citation type="journal article" date="2011" name="J. Bacteriol.">
        <title>Genome sequence of 'Pedosphaera parvula' Ellin514, an aerobic Verrucomicrobial isolate from pasture soil.</title>
        <authorList>
            <person name="Kant R."/>
            <person name="van Passel M.W."/>
            <person name="Sangwan P."/>
            <person name="Palva A."/>
            <person name="Lucas S."/>
            <person name="Copeland A."/>
            <person name="Lapidus A."/>
            <person name="Glavina Del Rio T."/>
            <person name="Dalin E."/>
            <person name="Tice H."/>
            <person name="Bruce D."/>
            <person name="Goodwin L."/>
            <person name="Pitluck S."/>
            <person name="Chertkov O."/>
            <person name="Larimer F.W."/>
            <person name="Land M.L."/>
            <person name="Hauser L."/>
            <person name="Brettin T.S."/>
            <person name="Detter J.C."/>
            <person name="Han S."/>
            <person name="de Vos W.M."/>
            <person name="Janssen P.H."/>
            <person name="Smidt H."/>
        </authorList>
    </citation>
    <scope>NUCLEOTIDE SEQUENCE [LARGE SCALE GENOMIC DNA]</scope>
    <source>
        <strain evidence="3 4">Ellin514</strain>
    </source>
</reference>
<feature type="transmembrane region" description="Helical" evidence="1">
    <location>
        <begin position="47"/>
        <end position="66"/>
    </location>
</feature>
<dbReference type="GO" id="GO:0008800">
    <property type="term" value="F:beta-lactamase activity"/>
    <property type="evidence" value="ECO:0007669"/>
    <property type="project" value="InterPro"/>
</dbReference>
<dbReference type="InterPro" id="IPR012338">
    <property type="entry name" value="Beta-lactam/transpept-like"/>
</dbReference>
<dbReference type="Pfam" id="PF13354">
    <property type="entry name" value="Beta-lactamase2"/>
    <property type="match status" value="1"/>
</dbReference>
<proteinExistence type="predicted"/>
<dbReference type="STRING" id="320771.Cflav_PD1591"/>
<name>B9XLX1_PEDPL</name>
<accession>B9XLX1</accession>
<keyword evidence="4" id="KW-1185">Reference proteome</keyword>
<feature type="domain" description="Beta-lactamase class A catalytic" evidence="2">
    <location>
        <begin position="177"/>
        <end position="330"/>
    </location>
</feature>
<gene>
    <name evidence="3" type="ORF">Cflav_PD1591</name>
</gene>
<dbReference type="Gene3D" id="3.40.710.10">
    <property type="entry name" value="DD-peptidase/beta-lactamase superfamily"/>
    <property type="match status" value="1"/>
</dbReference>
<dbReference type="Proteomes" id="UP000003688">
    <property type="component" value="Unassembled WGS sequence"/>
</dbReference>
<dbReference type="AlphaFoldDB" id="B9XLX1"/>
<keyword evidence="1" id="KW-0472">Membrane</keyword>
<evidence type="ECO:0000313" key="3">
    <source>
        <dbReference type="EMBL" id="EEF59099.1"/>
    </source>
</evidence>
<dbReference type="RefSeq" id="WP_007416810.1">
    <property type="nucleotide sequence ID" value="NZ_ABOX02000032.1"/>
</dbReference>
<comment type="caution">
    <text evidence="3">The sequence shown here is derived from an EMBL/GenBank/DDBJ whole genome shotgun (WGS) entry which is preliminary data.</text>
</comment>
<keyword evidence="1" id="KW-1133">Transmembrane helix</keyword>
<protein>
    <recommendedName>
        <fullName evidence="2">Beta-lactamase class A catalytic domain-containing protein</fullName>
    </recommendedName>
</protein>
<dbReference type="SUPFAM" id="SSF56601">
    <property type="entry name" value="beta-lactamase/transpeptidase-like"/>
    <property type="match status" value="1"/>
</dbReference>
<evidence type="ECO:0000259" key="2">
    <source>
        <dbReference type="Pfam" id="PF13354"/>
    </source>
</evidence>
<keyword evidence="1" id="KW-0812">Transmembrane</keyword>
<dbReference type="InterPro" id="IPR045155">
    <property type="entry name" value="Beta-lactam_cat"/>
</dbReference>
<dbReference type="EMBL" id="ABOX02000032">
    <property type="protein sequence ID" value="EEF59099.1"/>
    <property type="molecule type" value="Genomic_DNA"/>
</dbReference>
<evidence type="ECO:0000313" key="4">
    <source>
        <dbReference type="Proteomes" id="UP000003688"/>
    </source>
</evidence>